<accession>A0AAF1KPB9</accession>
<dbReference type="InterPro" id="IPR010817">
    <property type="entry name" value="HemY_N"/>
</dbReference>
<sequence>MRHVLGLLILVGGAIALALWLAEVGGSVEIRFGDTWIGVSFPIAMLALVSAFIILHSILSLIGWFRRMPGRVGARIALRRRADGDAAVTRALIALATGAASGARAEVKRARSLLGDTPQTLLLTAEAERLAGREDAAAEAFTLLAKRDDARFLGLRGLLRQAMQREDWPEAQRLAREAEIAQPGAAWLREERQLLAARTRDWREALALAPKGAPLGPLALAAAAQEPDAEKAAALERQAFNADPGFAPAALAYSSRLASQGSPRRARSTIADSWARAPHPDLGAAWIAPIEDKLARVKAVEDLIHTTREHPESRLLMARVALDAGLTGRARSELEAAAARGADRRAYLMLAELEEAEHGDSPEARAGQARWLRDAANAPPEPRWRCTDCGTEHAAWTPDCSHCSAAGTIIWGAAPARITDRSAPRSAA</sequence>
<reference evidence="7" key="1">
    <citation type="submission" date="2020-01" db="EMBL/GenBank/DDBJ databases">
        <authorList>
            <person name="Rat A."/>
        </authorList>
    </citation>
    <scope>NUCLEOTIDE SEQUENCE</scope>
    <source>
        <strain evidence="7">LMG 28251</strain>
    </source>
</reference>
<dbReference type="Pfam" id="PF07219">
    <property type="entry name" value="HemY_N"/>
    <property type="match status" value="1"/>
</dbReference>
<evidence type="ECO:0000256" key="2">
    <source>
        <dbReference type="ARBA" id="ARBA00022692"/>
    </source>
</evidence>
<gene>
    <name evidence="7" type="ORF">GXW79_19565</name>
</gene>
<evidence type="ECO:0000256" key="4">
    <source>
        <dbReference type="ARBA" id="ARBA00023136"/>
    </source>
</evidence>
<keyword evidence="8" id="KW-1185">Reference proteome</keyword>
<comment type="caution">
    <text evidence="7">The sequence shown here is derived from an EMBL/GenBank/DDBJ whole genome shotgun (WGS) entry which is preliminary data.</text>
</comment>
<protein>
    <submittedName>
        <fullName evidence="7">Heme biosynthesis protein HemY</fullName>
    </submittedName>
</protein>
<evidence type="ECO:0000256" key="5">
    <source>
        <dbReference type="SAM" id="Phobius"/>
    </source>
</evidence>
<keyword evidence="4 5" id="KW-0472">Membrane</keyword>
<dbReference type="Proteomes" id="UP001196068">
    <property type="component" value="Unassembled WGS sequence"/>
</dbReference>
<name>A0AAF1KPB9_9PROT</name>
<evidence type="ECO:0000256" key="1">
    <source>
        <dbReference type="ARBA" id="ARBA00004370"/>
    </source>
</evidence>
<evidence type="ECO:0000313" key="7">
    <source>
        <dbReference type="EMBL" id="MBR0657284.1"/>
    </source>
</evidence>
<organism evidence="7 8">
    <name type="scientific">Plastoroseomonas arctica</name>
    <dbReference type="NCBI Taxonomy" id="1509237"/>
    <lineage>
        <taxon>Bacteria</taxon>
        <taxon>Pseudomonadati</taxon>
        <taxon>Pseudomonadota</taxon>
        <taxon>Alphaproteobacteria</taxon>
        <taxon>Acetobacterales</taxon>
        <taxon>Acetobacteraceae</taxon>
        <taxon>Plastoroseomonas</taxon>
    </lineage>
</organism>
<dbReference type="EMBL" id="JAAEDH010000030">
    <property type="protein sequence ID" value="MBR0657284.1"/>
    <property type="molecule type" value="Genomic_DNA"/>
</dbReference>
<dbReference type="RefSeq" id="WP_211876151.1">
    <property type="nucleotide sequence ID" value="NZ_JAAEDH010000030.1"/>
</dbReference>
<keyword evidence="3 5" id="KW-1133">Transmembrane helix</keyword>
<proteinExistence type="predicted"/>
<feature type="transmembrane region" description="Helical" evidence="5">
    <location>
        <begin position="36"/>
        <end position="65"/>
    </location>
</feature>
<comment type="subcellular location">
    <subcellularLocation>
        <location evidence="1">Membrane</location>
    </subcellularLocation>
</comment>
<evidence type="ECO:0000313" key="8">
    <source>
        <dbReference type="Proteomes" id="UP001196068"/>
    </source>
</evidence>
<dbReference type="GO" id="GO:0016020">
    <property type="term" value="C:membrane"/>
    <property type="evidence" value="ECO:0007669"/>
    <property type="project" value="UniProtKB-SubCell"/>
</dbReference>
<keyword evidence="2 5" id="KW-0812">Transmembrane</keyword>
<reference evidence="7" key="2">
    <citation type="journal article" date="2021" name="Syst. Appl. Microbiol.">
        <title>Roseomonas hellenica sp. nov., isolated from roots of wild-growing Alkanna tinctoria.</title>
        <authorList>
            <person name="Rat A."/>
            <person name="Naranjo H.D."/>
            <person name="Lebbe L."/>
            <person name="Cnockaert M."/>
            <person name="Krigas N."/>
            <person name="Grigoriadou K."/>
            <person name="Maloupa E."/>
            <person name="Willems A."/>
        </authorList>
    </citation>
    <scope>NUCLEOTIDE SEQUENCE</scope>
    <source>
        <strain evidence="7">LMG 28251</strain>
    </source>
</reference>
<evidence type="ECO:0000259" key="6">
    <source>
        <dbReference type="Pfam" id="PF07219"/>
    </source>
</evidence>
<dbReference type="SUPFAM" id="SSF48452">
    <property type="entry name" value="TPR-like"/>
    <property type="match status" value="1"/>
</dbReference>
<evidence type="ECO:0000256" key="3">
    <source>
        <dbReference type="ARBA" id="ARBA00022989"/>
    </source>
</evidence>
<feature type="domain" description="HemY N-terminal" evidence="6">
    <location>
        <begin position="26"/>
        <end position="132"/>
    </location>
</feature>
<dbReference type="AlphaFoldDB" id="A0AAF1KPB9"/>
<dbReference type="InterPro" id="IPR011990">
    <property type="entry name" value="TPR-like_helical_dom_sf"/>
</dbReference>